<accession>A0A0G1BRB4</accession>
<evidence type="ECO:0000313" key="2">
    <source>
        <dbReference type="Proteomes" id="UP000034036"/>
    </source>
</evidence>
<dbReference type="AlphaFoldDB" id="A0A0G1BRB4"/>
<gene>
    <name evidence="1" type="ORF">UV11_C0003G0003</name>
</gene>
<name>A0A0G1BRB4_9BACT</name>
<dbReference type="Proteomes" id="UP000034036">
    <property type="component" value="Unassembled WGS sequence"/>
</dbReference>
<evidence type="ECO:0000313" key="1">
    <source>
        <dbReference type="EMBL" id="KKS48776.1"/>
    </source>
</evidence>
<dbReference type="STRING" id="1618659.UV11_C0003G0003"/>
<comment type="caution">
    <text evidence="1">The sequence shown here is derived from an EMBL/GenBank/DDBJ whole genome shotgun (WGS) entry which is preliminary data.</text>
</comment>
<dbReference type="EMBL" id="LCDF01000003">
    <property type="protein sequence ID" value="KKS48776.1"/>
    <property type="molecule type" value="Genomic_DNA"/>
</dbReference>
<protein>
    <submittedName>
        <fullName evidence="1">Uncharacterized protein</fullName>
    </submittedName>
</protein>
<proteinExistence type="predicted"/>
<reference evidence="1 2" key="1">
    <citation type="journal article" date="2015" name="Nature">
        <title>rRNA introns, odd ribosomes, and small enigmatic genomes across a large radiation of phyla.</title>
        <authorList>
            <person name="Brown C.T."/>
            <person name="Hug L.A."/>
            <person name="Thomas B.C."/>
            <person name="Sharon I."/>
            <person name="Castelle C.J."/>
            <person name="Singh A."/>
            <person name="Wilkins M.J."/>
            <person name="Williams K.H."/>
            <person name="Banfield J.F."/>
        </authorList>
    </citation>
    <scope>NUCLEOTIDE SEQUENCE [LARGE SCALE GENOMIC DNA]</scope>
</reference>
<organism evidence="1 2">
    <name type="scientific">Candidatus Giovannonibacteria bacterium GW2011_GWF2_42_19</name>
    <dbReference type="NCBI Taxonomy" id="1618659"/>
    <lineage>
        <taxon>Bacteria</taxon>
        <taxon>Candidatus Giovannoniibacteriota</taxon>
    </lineage>
</organism>
<sequence>MTKIIFIKSLICYDLNSNLLVNSILFMAQNEMPSPEDLAKTMREQGGAFNFSDEEKPPFLKLPEEVMAQLETVEDVGTYIKNHKLIEITPDDPEWKLYEQRRGRPSPDQGDYLLRQTEVVNIENGQRLSVEHQIYYIGKKGPVLSTIKSSEIRAYEDFLKNKGSGRIKAYGDRLESDLKELGFNNNDIDKRDLDLIVGLMEAKKRRLEQATKEQKKKEFDF</sequence>